<dbReference type="KEGG" id="vg:54998632"/>
<gene>
    <name evidence="1" type="primary">52</name>
    <name evidence="1" type="ORF">SEA_RONALDO_52</name>
</gene>
<protein>
    <submittedName>
        <fullName evidence="1">Uncharacterized protein</fullName>
    </submittedName>
</protein>
<evidence type="ECO:0000313" key="1">
    <source>
        <dbReference type="EMBL" id="AXN53614.1"/>
    </source>
</evidence>
<accession>A0A346FD00</accession>
<reference evidence="1 2" key="1">
    <citation type="submission" date="2018-06" db="EMBL/GenBank/DDBJ databases">
        <authorList>
            <person name="DeCurzio J.M."/>
            <person name="Delesalle V.A."/>
            <person name="Garlena R.A."/>
            <person name="Russell D.A."/>
            <person name="Pope W.H."/>
            <person name="Jacobs-Sera D."/>
            <person name="Hatfull G.F."/>
        </authorList>
    </citation>
    <scope>NUCLEOTIDE SEQUENCE [LARGE SCALE GENOMIC DNA]</scope>
</reference>
<dbReference type="EMBL" id="MH479925">
    <property type="protein sequence ID" value="AXN53614.1"/>
    <property type="molecule type" value="Genomic_DNA"/>
</dbReference>
<name>A0A346FD00_9CAUD</name>
<organism evidence="1 2">
    <name type="scientific">Gordonia phage Ronaldo</name>
    <dbReference type="NCBI Taxonomy" id="2250397"/>
    <lineage>
        <taxon>Viruses</taxon>
        <taxon>Duplodnaviria</taxon>
        <taxon>Heunggongvirae</taxon>
        <taxon>Uroviricota</taxon>
        <taxon>Caudoviricetes</taxon>
        <taxon>Ronaldovirus</taxon>
        <taxon>Ronaldovirus ronaldo</taxon>
    </lineage>
</organism>
<dbReference type="GeneID" id="54998632"/>
<dbReference type="Proteomes" id="UP000258385">
    <property type="component" value="Segment"/>
</dbReference>
<keyword evidence="2" id="KW-1185">Reference proteome</keyword>
<dbReference type="RefSeq" id="YP_009807748.1">
    <property type="nucleotide sequence ID" value="NC_048028.1"/>
</dbReference>
<evidence type="ECO:0000313" key="2">
    <source>
        <dbReference type="Proteomes" id="UP000258385"/>
    </source>
</evidence>
<proteinExistence type="predicted"/>
<sequence>MTNFEDEMKLQIQRENFFLCWYDNEGKKYCFIPTVDLFFMFNPYTLKWTPHLYDELPSLQTGEAMEFWQPYRTNIYMDSCDWDCSSDYYVYRKTYWDMWGEVPNFQLLYATGADHRFIFKIGENVALAWEDNPNSSPCDVLDGERLQDHIGEVGVSGYWRTLVGQVAEISPQRMLDSTDTSA</sequence>